<feature type="domain" description="PLD phosphodiesterase" evidence="1">
    <location>
        <begin position="291"/>
        <end position="314"/>
    </location>
</feature>
<reference evidence="2" key="1">
    <citation type="journal article" date="2020" name="mSystems">
        <title>Genome- and Community-Level Interaction Insights into Carbon Utilization and Element Cycling Functions of Hydrothermarchaeota in Hydrothermal Sediment.</title>
        <authorList>
            <person name="Zhou Z."/>
            <person name="Liu Y."/>
            <person name="Xu W."/>
            <person name="Pan J."/>
            <person name="Luo Z.H."/>
            <person name="Li M."/>
        </authorList>
    </citation>
    <scope>NUCLEOTIDE SEQUENCE [LARGE SCALE GENOMIC DNA]</scope>
    <source>
        <strain evidence="2">SpSt-1217</strain>
    </source>
</reference>
<dbReference type="InterPro" id="IPR027417">
    <property type="entry name" value="P-loop_NTPase"/>
</dbReference>
<name>A0A831LNF1_9BACT</name>
<dbReference type="GO" id="GO:0006793">
    <property type="term" value="P:phosphorus metabolic process"/>
    <property type="evidence" value="ECO:0007669"/>
    <property type="project" value="UniProtKB-ARBA"/>
</dbReference>
<dbReference type="PROSITE" id="PS50035">
    <property type="entry name" value="PLD"/>
    <property type="match status" value="1"/>
</dbReference>
<dbReference type="InterPro" id="IPR050742">
    <property type="entry name" value="Helicase_Restrict-Modif_Enz"/>
</dbReference>
<protein>
    <submittedName>
        <fullName evidence="2">Helicase</fullName>
    </submittedName>
</protein>
<keyword evidence="2" id="KW-0378">Hydrolase</keyword>
<dbReference type="Gene3D" id="3.40.50.300">
    <property type="entry name" value="P-loop containing nucleotide triphosphate hydrolases"/>
    <property type="match status" value="1"/>
</dbReference>
<accession>A0A831LNF1</accession>
<feature type="non-terminal residue" evidence="2">
    <location>
        <position position="1"/>
    </location>
</feature>
<evidence type="ECO:0000313" key="2">
    <source>
        <dbReference type="EMBL" id="HDR52948.1"/>
    </source>
</evidence>
<dbReference type="Proteomes" id="UP000886047">
    <property type="component" value="Unassembled WGS sequence"/>
</dbReference>
<dbReference type="SUPFAM" id="SSF56024">
    <property type="entry name" value="Phospholipase D/nuclease"/>
    <property type="match status" value="1"/>
</dbReference>
<dbReference type="InterPro" id="IPR001736">
    <property type="entry name" value="PLipase_D/transphosphatidylase"/>
</dbReference>
<dbReference type="SUPFAM" id="SSF52540">
    <property type="entry name" value="P-loop containing nucleoside triphosphate hydrolases"/>
    <property type="match status" value="1"/>
</dbReference>
<keyword evidence="2" id="KW-0067">ATP-binding</keyword>
<organism evidence="2">
    <name type="scientific">Mariniphaga anaerophila</name>
    <dbReference type="NCBI Taxonomy" id="1484053"/>
    <lineage>
        <taxon>Bacteria</taxon>
        <taxon>Pseudomonadati</taxon>
        <taxon>Bacteroidota</taxon>
        <taxon>Bacteroidia</taxon>
        <taxon>Marinilabiliales</taxon>
        <taxon>Prolixibacteraceae</taxon>
        <taxon>Mariniphaga</taxon>
    </lineage>
</organism>
<dbReference type="GO" id="GO:0036121">
    <property type="term" value="F:double-stranded DNA helicase activity"/>
    <property type="evidence" value="ECO:0007669"/>
    <property type="project" value="TreeGrafter"/>
</dbReference>
<proteinExistence type="predicted"/>
<dbReference type="CDD" id="cd18785">
    <property type="entry name" value="SF2_C"/>
    <property type="match status" value="1"/>
</dbReference>
<keyword evidence="2" id="KW-0547">Nucleotide-binding</keyword>
<dbReference type="AlphaFoldDB" id="A0A831LNF1"/>
<dbReference type="Gene3D" id="3.30.870.10">
    <property type="entry name" value="Endonuclease Chain A"/>
    <property type="match status" value="1"/>
</dbReference>
<dbReference type="GO" id="GO:0000403">
    <property type="term" value="F:Y-form DNA binding"/>
    <property type="evidence" value="ECO:0007669"/>
    <property type="project" value="TreeGrafter"/>
</dbReference>
<dbReference type="EMBL" id="DSDK01000854">
    <property type="protein sequence ID" value="HDR52948.1"/>
    <property type="molecule type" value="Genomic_DNA"/>
</dbReference>
<sequence>HYIVPRFTSFRIHSLAEKEEKDWTIQELYAEIVNNEIRNQMITDDVAECHQKGKNCIVLTERVEHVKILAEMLRQKIPDAISVTGGMGNKGTRETMQKITASSKDKPLTLIATGRFIGEGFDEPRLDTLFLAMPISWKGTLQQYAGRLHRLFAGKKEALIFDYIDIHVRMFERMYNRRLSGYAAIGYKMKGELFSKCDQNEKNVDIIFDKTNFYPVFSNDINRAKREILIVSPFVTKRRTQQIIRNLEPALAKKVKVSVVTRPSEDFQNKDLTAWAEATKQIETTGIHLVFKPNIHQKFAIIDQKIVWYGSINLLSFGSAEESMMRIESNKIAYELMGSLEKK</sequence>
<dbReference type="PANTHER" id="PTHR47396">
    <property type="entry name" value="TYPE I RESTRICTION ENZYME ECOKI R PROTEIN"/>
    <property type="match status" value="1"/>
</dbReference>
<dbReference type="GO" id="GO:0061749">
    <property type="term" value="F:forked DNA-dependent helicase activity"/>
    <property type="evidence" value="ECO:0007669"/>
    <property type="project" value="TreeGrafter"/>
</dbReference>
<gene>
    <name evidence="2" type="ORF">ENN90_15230</name>
</gene>
<dbReference type="InterPro" id="IPR025202">
    <property type="entry name" value="PLD-like_dom"/>
</dbReference>
<dbReference type="CDD" id="cd09126">
    <property type="entry name" value="PLDc_C_DEXD_like"/>
    <property type="match status" value="1"/>
</dbReference>
<dbReference type="Pfam" id="PF13091">
    <property type="entry name" value="PLDc_2"/>
    <property type="match status" value="1"/>
</dbReference>
<evidence type="ECO:0000259" key="1">
    <source>
        <dbReference type="PROSITE" id="PS50035"/>
    </source>
</evidence>
<dbReference type="PANTHER" id="PTHR47396:SF1">
    <property type="entry name" value="ATP-DEPENDENT HELICASE IRC3-RELATED"/>
    <property type="match status" value="1"/>
</dbReference>
<dbReference type="Pfam" id="PF00271">
    <property type="entry name" value="Helicase_C"/>
    <property type="match status" value="1"/>
</dbReference>
<dbReference type="InterPro" id="IPR001650">
    <property type="entry name" value="Helicase_C-like"/>
</dbReference>
<comment type="caution">
    <text evidence="2">The sequence shown here is derived from an EMBL/GenBank/DDBJ whole genome shotgun (WGS) entry which is preliminary data.</text>
</comment>
<keyword evidence="2" id="KW-0347">Helicase</keyword>